<organism evidence="1 2">
    <name type="scientific">Granulicatella adiacens ATCC 49175</name>
    <dbReference type="NCBI Taxonomy" id="638301"/>
    <lineage>
        <taxon>Bacteria</taxon>
        <taxon>Bacillati</taxon>
        <taxon>Bacillota</taxon>
        <taxon>Bacilli</taxon>
        <taxon>Lactobacillales</taxon>
        <taxon>Carnobacteriaceae</taxon>
        <taxon>Granulicatella</taxon>
    </lineage>
</organism>
<dbReference type="STRING" id="638301.HMPREF0444_1450"/>
<evidence type="ECO:0000313" key="1">
    <source>
        <dbReference type="EMBL" id="EEW36718.1"/>
    </source>
</evidence>
<dbReference type="HOGENOM" id="CLU_3290342_0_0_9"/>
<gene>
    <name evidence="1" type="ORF">HMPREF0444_1450</name>
</gene>
<proteinExistence type="predicted"/>
<dbReference type="Proteomes" id="UP000005926">
    <property type="component" value="Unassembled WGS sequence"/>
</dbReference>
<sequence length="40" mass="4785">MGVEKFFLKFYTRDEETFAGMKIISMDRDALKKIIKNKLK</sequence>
<name>C8NHQ5_9LACT</name>
<keyword evidence="2" id="KW-1185">Reference proteome</keyword>
<protein>
    <submittedName>
        <fullName evidence="1">Uncharacterized protein</fullName>
    </submittedName>
</protein>
<comment type="caution">
    <text evidence="1">The sequence shown here is derived from an EMBL/GenBank/DDBJ whole genome shotgun (WGS) entry which is preliminary data.</text>
</comment>
<reference evidence="1 2" key="1">
    <citation type="submission" date="2009-08" db="EMBL/GenBank/DDBJ databases">
        <authorList>
            <person name="Muzny D."/>
            <person name="Qin X."/>
            <person name="Deng J."/>
            <person name="Jiang H."/>
            <person name="Liu Y."/>
            <person name="Qu J."/>
            <person name="Song X.-Z."/>
            <person name="Zhang L."/>
            <person name="Thornton R."/>
            <person name="Coyle M."/>
            <person name="Francisco L."/>
            <person name="Jackson L."/>
            <person name="Javaid M."/>
            <person name="Korchina V."/>
            <person name="Kovar C."/>
            <person name="Mata R."/>
            <person name="Mathew T."/>
            <person name="Ngo R."/>
            <person name="Nguyen L."/>
            <person name="Nguyen N."/>
            <person name="Okwuonu G."/>
            <person name="Ongeri F."/>
            <person name="Pham C."/>
            <person name="Simmons D."/>
            <person name="Wilczek-Boney K."/>
            <person name="Hale W."/>
            <person name="Jakkamsetti A."/>
            <person name="Pham P."/>
            <person name="Ruth R."/>
            <person name="San Lucas F."/>
            <person name="Warren J."/>
            <person name="Zhang J."/>
            <person name="Zhao Z."/>
            <person name="Zhou C."/>
            <person name="Zhu D."/>
            <person name="Lee S."/>
            <person name="Bess C."/>
            <person name="Blankenburg K."/>
            <person name="Forbes L."/>
            <person name="Fu Q."/>
            <person name="Gubbala S."/>
            <person name="Hirani K."/>
            <person name="Jayaseelan J.C."/>
            <person name="Lara F."/>
            <person name="Munidasa M."/>
            <person name="Palculict T."/>
            <person name="Patil S."/>
            <person name="Pu L.-L."/>
            <person name="Saada N."/>
            <person name="Tang L."/>
            <person name="Weissenberger G."/>
            <person name="Zhu Y."/>
            <person name="Hemphill L."/>
            <person name="Shang Y."/>
            <person name="Youmans B."/>
            <person name="Ayvaz T."/>
            <person name="Ross M."/>
            <person name="Santibanez J."/>
            <person name="Aqrawi P."/>
            <person name="Gross S."/>
            <person name="Joshi V."/>
            <person name="Fowler G."/>
            <person name="Nazareth L."/>
            <person name="Reid J."/>
            <person name="Worley K."/>
            <person name="Petrosino J."/>
            <person name="Highlander S."/>
            <person name="Gibbs R."/>
        </authorList>
    </citation>
    <scope>NUCLEOTIDE SEQUENCE [LARGE SCALE GENOMIC DNA]</scope>
    <source>
        <strain evidence="1 2">ATCC 49175</strain>
    </source>
</reference>
<dbReference type="EMBL" id="ACKZ01000021">
    <property type="protein sequence ID" value="EEW36718.1"/>
    <property type="molecule type" value="Genomic_DNA"/>
</dbReference>
<dbReference type="AlphaFoldDB" id="C8NHQ5"/>
<accession>C8NHQ5</accession>
<evidence type="ECO:0000313" key="2">
    <source>
        <dbReference type="Proteomes" id="UP000005926"/>
    </source>
</evidence>